<dbReference type="Proteomes" id="UP000439022">
    <property type="component" value="Unassembled WGS sequence"/>
</dbReference>
<evidence type="ECO:0000256" key="1">
    <source>
        <dbReference type="SAM" id="Phobius"/>
    </source>
</evidence>
<keyword evidence="1" id="KW-1133">Transmembrane helix</keyword>
<keyword evidence="1" id="KW-0812">Transmembrane</keyword>
<evidence type="ECO:0000313" key="2">
    <source>
        <dbReference type="EMBL" id="MRX22705.1"/>
    </source>
</evidence>
<protein>
    <submittedName>
        <fullName evidence="2">Uncharacterized protein</fullName>
    </submittedName>
</protein>
<accession>A0A6A8GHU4</accession>
<dbReference type="EMBL" id="WKJO01000001">
    <property type="protein sequence ID" value="MRX22705.1"/>
    <property type="molecule type" value="Genomic_DNA"/>
</dbReference>
<sequence length="67" mass="6641">MDGNSFALVTSFATVVLGLAILLGSEALGMSEVFVVVGGAVALAGVGILTAVVMCLPKEPGSEHDHA</sequence>
<organism evidence="2 3">
    <name type="scientific">Haloferax litoreum</name>
    <dbReference type="NCBI Taxonomy" id="2666140"/>
    <lineage>
        <taxon>Archaea</taxon>
        <taxon>Methanobacteriati</taxon>
        <taxon>Methanobacteriota</taxon>
        <taxon>Stenosarchaea group</taxon>
        <taxon>Halobacteria</taxon>
        <taxon>Halobacteriales</taxon>
        <taxon>Haloferacaceae</taxon>
        <taxon>Haloferax</taxon>
    </lineage>
</organism>
<proteinExistence type="predicted"/>
<feature type="transmembrane region" description="Helical" evidence="1">
    <location>
        <begin position="33"/>
        <end position="54"/>
    </location>
</feature>
<comment type="caution">
    <text evidence="2">The sequence shown here is derived from an EMBL/GenBank/DDBJ whole genome shotgun (WGS) entry which is preliminary data.</text>
</comment>
<name>A0A6A8GHU4_9EURY</name>
<evidence type="ECO:0000313" key="3">
    <source>
        <dbReference type="Proteomes" id="UP000439022"/>
    </source>
</evidence>
<keyword evidence="3" id="KW-1185">Reference proteome</keyword>
<dbReference type="AlphaFoldDB" id="A0A6A8GHU4"/>
<dbReference type="RefSeq" id="WP_151163164.1">
    <property type="nucleotide sequence ID" value="NZ_WKJO01000001.1"/>
</dbReference>
<feature type="transmembrane region" description="Helical" evidence="1">
    <location>
        <begin position="6"/>
        <end position="24"/>
    </location>
</feature>
<keyword evidence="1" id="KW-0472">Membrane</keyword>
<gene>
    <name evidence="2" type="ORF">GJR96_12185</name>
</gene>
<reference evidence="2 3" key="1">
    <citation type="submission" date="2019-11" db="EMBL/GenBank/DDBJ databases">
        <title>Whole genome sequence of Haloferax sp. MBLA0076.</title>
        <authorList>
            <person name="Seo M.-J."/>
            <person name="Cho E.-S."/>
        </authorList>
    </citation>
    <scope>NUCLEOTIDE SEQUENCE [LARGE SCALE GENOMIC DNA]</scope>
    <source>
        <strain evidence="2 3">MBLA0076</strain>
    </source>
</reference>